<dbReference type="Gene3D" id="2.60.120.10">
    <property type="entry name" value="Jelly Rolls"/>
    <property type="match status" value="1"/>
</dbReference>
<reference evidence="5 6" key="1">
    <citation type="submission" date="2017-04" db="EMBL/GenBank/DDBJ databases">
        <authorList>
            <person name="Afonso C.L."/>
            <person name="Miller P.J."/>
            <person name="Scott M.A."/>
            <person name="Spackman E."/>
            <person name="Goraichik I."/>
            <person name="Dimitrov K.M."/>
            <person name="Suarez D.L."/>
            <person name="Swayne D.E."/>
        </authorList>
    </citation>
    <scope>NUCLEOTIDE SEQUENCE [LARGE SCALE GENOMIC DNA]</scope>
    <source>
        <strain evidence="5 6">N3/975</strain>
    </source>
</reference>
<evidence type="ECO:0000313" key="6">
    <source>
        <dbReference type="Proteomes" id="UP000192940"/>
    </source>
</evidence>
<evidence type="ECO:0000256" key="1">
    <source>
        <dbReference type="ARBA" id="ARBA00023015"/>
    </source>
</evidence>
<dbReference type="SMART" id="SM00342">
    <property type="entry name" value="HTH_ARAC"/>
    <property type="match status" value="1"/>
</dbReference>
<gene>
    <name evidence="5" type="ORF">SAMN05661091_4366</name>
</gene>
<name>A0A1X7HL38_9BACL</name>
<dbReference type="Pfam" id="PF02311">
    <property type="entry name" value="AraC_binding"/>
    <property type="match status" value="1"/>
</dbReference>
<dbReference type="Proteomes" id="UP000192940">
    <property type="component" value="Chromosome I"/>
</dbReference>
<dbReference type="PROSITE" id="PS00041">
    <property type="entry name" value="HTH_ARAC_FAMILY_1"/>
    <property type="match status" value="1"/>
</dbReference>
<dbReference type="AlphaFoldDB" id="A0A1X7HL38"/>
<dbReference type="EMBL" id="LT840184">
    <property type="protein sequence ID" value="SMF88672.1"/>
    <property type="molecule type" value="Genomic_DNA"/>
</dbReference>
<dbReference type="InterPro" id="IPR018062">
    <property type="entry name" value="HTH_AraC-typ_CS"/>
</dbReference>
<dbReference type="PROSITE" id="PS01124">
    <property type="entry name" value="HTH_ARAC_FAMILY_2"/>
    <property type="match status" value="1"/>
</dbReference>
<keyword evidence="2 5" id="KW-0238">DNA-binding</keyword>
<dbReference type="Gene3D" id="1.10.10.60">
    <property type="entry name" value="Homeodomain-like"/>
    <property type="match status" value="2"/>
</dbReference>
<dbReference type="STRING" id="1313296.SAMN05661091_4366"/>
<dbReference type="InterPro" id="IPR020449">
    <property type="entry name" value="Tscrpt_reg_AraC-type_HTH"/>
</dbReference>
<dbReference type="InterPro" id="IPR018060">
    <property type="entry name" value="HTH_AraC"/>
</dbReference>
<dbReference type="PANTHER" id="PTHR43280:SF34">
    <property type="entry name" value="ARAC-FAMILY TRANSCRIPTIONAL REGULATOR"/>
    <property type="match status" value="1"/>
</dbReference>
<evidence type="ECO:0000256" key="2">
    <source>
        <dbReference type="ARBA" id="ARBA00023125"/>
    </source>
</evidence>
<dbReference type="InterPro" id="IPR009057">
    <property type="entry name" value="Homeodomain-like_sf"/>
</dbReference>
<dbReference type="SUPFAM" id="SSF51215">
    <property type="entry name" value="Regulatory protein AraC"/>
    <property type="match status" value="1"/>
</dbReference>
<dbReference type="GO" id="GO:0043565">
    <property type="term" value="F:sequence-specific DNA binding"/>
    <property type="evidence" value="ECO:0007669"/>
    <property type="project" value="InterPro"/>
</dbReference>
<dbReference type="InterPro" id="IPR003313">
    <property type="entry name" value="AraC-bd"/>
</dbReference>
<dbReference type="InterPro" id="IPR014710">
    <property type="entry name" value="RmlC-like_jellyroll"/>
</dbReference>
<dbReference type="Pfam" id="PF12833">
    <property type="entry name" value="HTH_18"/>
    <property type="match status" value="1"/>
</dbReference>
<proteinExistence type="predicted"/>
<evidence type="ECO:0000256" key="3">
    <source>
        <dbReference type="ARBA" id="ARBA00023163"/>
    </source>
</evidence>
<keyword evidence="6" id="KW-1185">Reference proteome</keyword>
<dbReference type="PANTHER" id="PTHR43280">
    <property type="entry name" value="ARAC-FAMILY TRANSCRIPTIONAL REGULATOR"/>
    <property type="match status" value="1"/>
</dbReference>
<protein>
    <submittedName>
        <fullName evidence="5">AraC-type DNA-binding protein</fullName>
    </submittedName>
</protein>
<dbReference type="InterPro" id="IPR037923">
    <property type="entry name" value="HTH-like"/>
</dbReference>
<organism evidence="5 6">
    <name type="scientific">Paenibacillus uliginis N3/975</name>
    <dbReference type="NCBI Taxonomy" id="1313296"/>
    <lineage>
        <taxon>Bacteria</taxon>
        <taxon>Bacillati</taxon>
        <taxon>Bacillota</taxon>
        <taxon>Bacilli</taxon>
        <taxon>Bacillales</taxon>
        <taxon>Paenibacillaceae</taxon>
        <taxon>Paenibacillus</taxon>
    </lineage>
</organism>
<dbReference type="PRINTS" id="PR00032">
    <property type="entry name" value="HTHARAC"/>
</dbReference>
<accession>A0A1X7HL38</accession>
<sequence>MKPVSFMNELNGQLQLHQPFDFHYRNDKPMASGEFHSHPFYEIFYFHEGKCTYLIGDKIYVLKPGDLLLMNGLTLHCPHVEPDARYVRSIVHFDPGFVGRWLQPAAFSALLSPFEELSNYRITLEGPERAEFEGIMIELERLTSTGAPQERRMLRLIDMMCFIADLCRTAVNHKESYPEKERHIQQVITFVEQNYMKDLSLEEIAHSVHLTKHYLSSLFKEVTGTTVFKYVYSRRINQAKMLLWLHPNLTVTEVCYAAGFKHLAHFSRMFKEMVGLTPEDYRNSRLSSLT</sequence>
<dbReference type="GO" id="GO:0003700">
    <property type="term" value="F:DNA-binding transcription factor activity"/>
    <property type="evidence" value="ECO:0007669"/>
    <property type="project" value="InterPro"/>
</dbReference>
<evidence type="ECO:0000313" key="5">
    <source>
        <dbReference type="EMBL" id="SMF88672.1"/>
    </source>
</evidence>
<feature type="domain" description="HTH araC/xylS-type" evidence="4">
    <location>
        <begin position="185"/>
        <end position="284"/>
    </location>
</feature>
<keyword evidence="1" id="KW-0805">Transcription regulation</keyword>
<dbReference type="SUPFAM" id="SSF46689">
    <property type="entry name" value="Homeodomain-like"/>
    <property type="match status" value="2"/>
</dbReference>
<evidence type="ECO:0000259" key="4">
    <source>
        <dbReference type="PROSITE" id="PS01124"/>
    </source>
</evidence>
<keyword evidence="3" id="KW-0804">Transcription</keyword>